<dbReference type="InterPro" id="IPR050816">
    <property type="entry name" value="Flavin-dep_Halogenase_NPB"/>
</dbReference>
<dbReference type="Proteomes" id="UP000306196">
    <property type="component" value="Unassembled WGS sequence"/>
</dbReference>
<dbReference type="PRINTS" id="PR00420">
    <property type="entry name" value="RNGMNOXGNASE"/>
</dbReference>
<evidence type="ECO:0000313" key="2">
    <source>
        <dbReference type="EMBL" id="TLD69077.1"/>
    </source>
</evidence>
<dbReference type="SUPFAM" id="SSF51905">
    <property type="entry name" value="FAD/NAD(P)-binding domain"/>
    <property type="match status" value="1"/>
</dbReference>
<evidence type="ECO:0000313" key="3">
    <source>
        <dbReference type="Proteomes" id="UP000306196"/>
    </source>
</evidence>
<dbReference type="EMBL" id="VAUV01000016">
    <property type="protein sequence ID" value="TLD69077.1"/>
    <property type="molecule type" value="Genomic_DNA"/>
</dbReference>
<gene>
    <name evidence="2" type="ORF">FEM03_19615</name>
</gene>
<accession>A0A5R8K9Y5</accession>
<reference evidence="2 3" key="1">
    <citation type="submission" date="2019-05" db="EMBL/GenBank/DDBJ databases">
        <title>Verrucobacter flavum gen. nov., sp. nov. a new member of the family Verrucomicrobiaceae.</title>
        <authorList>
            <person name="Szuroczki S."/>
            <person name="Abbaszade G."/>
            <person name="Szabo A."/>
            <person name="Felfoldi T."/>
            <person name="Schumann P."/>
            <person name="Boka K."/>
            <person name="Keki Z."/>
            <person name="Toumi M."/>
            <person name="Toth E."/>
        </authorList>
    </citation>
    <scope>NUCLEOTIDE SEQUENCE [LARGE SCALE GENOMIC DNA]</scope>
    <source>
        <strain evidence="2 3">MG-N-17</strain>
    </source>
</reference>
<name>A0A5R8K9Y5_9BACT</name>
<feature type="domain" description="FAD-binding" evidence="1">
    <location>
        <begin position="6"/>
        <end position="311"/>
    </location>
</feature>
<comment type="caution">
    <text evidence="2">The sequence shown here is derived from an EMBL/GenBank/DDBJ whole genome shotgun (WGS) entry which is preliminary data.</text>
</comment>
<dbReference type="Pfam" id="PF01494">
    <property type="entry name" value="FAD_binding_3"/>
    <property type="match status" value="1"/>
</dbReference>
<keyword evidence="3" id="KW-1185">Reference proteome</keyword>
<dbReference type="PANTHER" id="PTHR43747">
    <property type="entry name" value="FAD-BINDING PROTEIN"/>
    <property type="match status" value="1"/>
</dbReference>
<dbReference type="GO" id="GO:0071949">
    <property type="term" value="F:FAD binding"/>
    <property type="evidence" value="ECO:0007669"/>
    <property type="project" value="InterPro"/>
</dbReference>
<evidence type="ECO:0000259" key="1">
    <source>
        <dbReference type="Pfam" id="PF01494"/>
    </source>
</evidence>
<dbReference type="Gene3D" id="3.50.50.60">
    <property type="entry name" value="FAD/NAD(P)-binding domain"/>
    <property type="match status" value="1"/>
</dbReference>
<dbReference type="AlphaFoldDB" id="A0A5R8K9Y5"/>
<dbReference type="InterPro" id="IPR002938">
    <property type="entry name" value="FAD-bd"/>
</dbReference>
<dbReference type="RefSeq" id="WP_138088001.1">
    <property type="nucleotide sequence ID" value="NZ_VAUV01000016.1"/>
</dbReference>
<dbReference type="InterPro" id="IPR036188">
    <property type="entry name" value="FAD/NAD-bd_sf"/>
</dbReference>
<sequence length="417" mass="47118">MGTAWDVIIIGGGPAGSTAATTLAKAGRRVLVLEKAKFPRFHIGESLLTYSKPIFEELGVLEKVESAGFMVKRGAQFWMGDASRFVQFVFADGSFTEHVQTFQVERAKFDDILLKHSQECGAVVREECTVTEHGVEGDAAWVKFRTATGEMEEARAGFMMDASGLSNFTGTREGLREYYPGHKKMTVFSHFGNVQMPDGSRTGDILIIRRKNSWFWMIPLSAEKTSVGLVMDKDEWVASGKKPKEVFDEAVASTKAVRDRMMQAEPLEALHVLTDFSYRNSRLASPRLVRVGDASGFIDPIFSSGVLLAMTSGQHAAREVDKALAKGREITFGLRWYGWKTRRRISRYWEFIENFYKVPFSQLFFQPQPHFRMVCAINSVLAGRVSMPFAAWWRLRAFFALVWLQQHVPVVRKIAIR</sequence>
<proteinExistence type="predicted"/>
<dbReference type="OrthoDB" id="9806565at2"/>
<dbReference type="PANTHER" id="PTHR43747:SF1">
    <property type="entry name" value="SLR1998 PROTEIN"/>
    <property type="match status" value="1"/>
</dbReference>
<organism evidence="2 3">
    <name type="scientific">Phragmitibacter flavus</name>
    <dbReference type="NCBI Taxonomy" id="2576071"/>
    <lineage>
        <taxon>Bacteria</taxon>
        <taxon>Pseudomonadati</taxon>
        <taxon>Verrucomicrobiota</taxon>
        <taxon>Verrucomicrobiia</taxon>
        <taxon>Verrucomicrobiales</taxon>
        <taxon>Verrucomicrobiaceae</taxon>
        <taxon>Phragmitibacter</taxon>
    </lineage>
</organism>
<protein>
    <submittedName>
        <fullName evidence="2">NAD(P)/FAD-dependent oxidoreductase</fullName>
    </submittedName>
</protein>